<feature type="domain" description="DUF4340" evidence="2">
    <location>
        <begin position="65"/>
        <end position="189"/>
    </location>
</feature>
<feature type="region of interest" description="Disordered" evidence="1">
    <location>
        <begin position="272"/>
        <end position="309"/>
    </location>
</feature>
<protein>
    <submittedName>
        <fullName evidence="3">DUF4340 domain-containing protein</fullName>
    </submittedName>
</protein>
<evidence type="ECO:0000313" key="3">
    <source>
        <dbReference type="EMBL" id="QJD28892.1"/>
    </source>
</evidence>
<keyword evidence="4" id="KW-1185">Reference proteome</keyword>
<organism evidence="3 4">
    <name type="scientific">Methylococcus geothermalis</name>
    <dbReference type="NCBI Taxonomy" id="2681310"/>
    <lineage>
        <taxon>Bacteria</taxon>
        <taxon>Pseudomonadati</taxon>
        <taxon>Pseudomonadota</taxon>
        <taxon>Gammaproteobacteria</taxon>
        <taxon>Methylococcales</taxon>
        <taxon>Methylococcaceae</taxon>
        <taxon>Methylococcus</taxon>
    </lineage>
</organism>
<gene>
    <name evidence="3" type="ORF">GNH96_02195</name>
</gene>
<evidence type="ECO:0000259" key="2">
    <source>
        <dbReference type="Pfam" id="PF14238"/>
    </source>
</evidence>
<dbReference type="InterPro" id="IPR025641">
    <property type="entry name" value="DUF4340"/>
</dbReference>
<accession>A0A858Q4X0</accession>
<evidence type="ECO:0000256" key="1">
    <source>
        <dbReference type="SAM" id="MobiDB-lite"/>
    </source>
</evidence>
<reference evidence="4" key="1">
    <citation type="submission" date="2019-12" db="EMBL/GenBank/DDBJ databases">
        <authorList>
            <person name="Awala S.I."/>
            <person name="Rhee S.K."/>
        </authorList>
    </citation>
    <scope>NUCLEOTIDE SEQUENCE [LARGE SCALE GENOMIC DNA]</scope>
    <source>
        <strain evidence="4">IM1</strain>
    </source>
</reference>
<proteinExistence type="predicted"/>
<dbReference type="EMBL" id="CP046565">
    <property type="protein sequence ID" value="QJD28892.1"/>
    <property type="molecule type" value="Genomic_DNA"/>
</dbReference>
<sequence length="309" mass="33933">MKSRMLLNLSLLAALAVLGAIAYFEPGKKEPAETPLTRVEIDKVDTLTLQQGDKTIVLTKKDGHWWVSAPFSAPANDFRVRQLLEIAKATSDASYPLKPEELAKFELDKPIASLTVGDAVLVFGGADPINMRRYVRIGDTLHLVRDDFSRHLTAQATDYVDKKLLPEDARIQEIALPEWKARLGQDGKWVFEPPQEGGGTHIGDLLTNWQSARAIDVKHLDKAAEGPKLHIGLTNGESVDFVIVQREPELLLARPDYGLQYEVVGEPARRLLSLNPKPAETKAEEAPQQATPAPEAPAEGSGAEEIEAD</sequence>
<dbReference type="KEGG" id="metu:GNH96_02195"/>
<feature type="compositionally biased region" description="Low complexity" evidence="1">
    <location>
        <begin position="286"/>
        <end position="301"/>
    </location>
</feature>
<dbReference type="AlphaFoldDB" id="A0A858Q4X0"/>
<dbReference type="RefSeq" id="WP_169601872.1">
    <property type="nucleotide sequence ID" value="NZ_CP046565.1"/>
</dbReference>
<dbReference type="Pfam" id="PF14238">
    <property type="entry name" value="DUF4340"/>
    <property type="match status" value="1"/>
</dbReference>
<name>A0A858Q4X0_9GAMM</name>
<dbReference type="Proteomes" id="UP000503004">
    <property type="component" value="Chromosome"/>
</dbReference>
<evidence type="ECO:0000313" key="4">
    <source>
        <dbReference type="Proteomes" id="UP000503004"/>
    </source>
</evidence>